<dbReference type="PANTHER" id="PTHR35175:SF2">
    <property type="entry name" value="DUF1289 DOMAIN-CONTAINING PROTEIN"/>
    <property type="match status" value="1"/>
</dbReference>
<evidence type="ECO:0008006" key="3">
    <source>
        <dbReference type="Google" id="ProtNLM"/>
    </source>
</evidence>
<dbReference type="OrthoDB" id="9811423at2"/>
<organism evidence="1 2">
    <name type="scientific">Hephaestia caeni</name>
    <dbReference type="NCBI Taxonomy" id="645617"/>
    <lineage>
        <taxon>Bacteria</taxon>
        <taxon>Pseudomonadati</taxon>
        <taxon>Pseudomonadota</taxon>
        <taxon>Alphaproteobacteria</taxon>
        <taxon>Sphingomonadales</taxon>
        <taxon>Sphingomonadaceae</taxon>
        <taxon>Hephaestia</taxon>
    </lineage>
</organism>
<protein>
    <recommendedName>
        <fullName evidence="3">Fe-S protein YdhL (DUF1289 family)</fullName>
    </recommendedName>
</protein>
<dbReference type="Proteomes" id="UP000266568">
    <property type="component" value="Unassembled WGS sequence"/>
</dbReference>
<dbReference type="InterPro" id="IPR010710">
    <property type="entry name" value="DUF1289"/>
</dbReference>
<keyword evidence="2" id="KW-1185">Reference proteome</keyword>
<evidence type="ECO:0000313" key="2">
    <source>
        <dbReference type="Proteomes" id="UP000266568"/>
    </source>
</evidence>
<dbReference type="PANTHER" id="PTHR35175">
    <property type="entry name" value="DUF1289 DOMAIN-CONTAINING PROTEIN"/>
    <property type="match status" value="1"/>
</dbReference>
<dbReference type="RefSeq" id="WP_119035555.1">
    <property type="nucleotide sequence ID" value="NZ_QXDC01000003.1"/>
</dbReference>
<sequence>MAGIVEIVPRRPMASPCINLCALDPATDRCRGCARTRDEIARWTSMTDAERDAVMAALPARRS</sequence>
<accession>A0A397P6S6</accession>
<evidence type="ECO:0000313" key="1">
    <source>
        <dbReference type="EMBL" id="RIA43739.1"/>
    </source>
</evidence>
<dbReference type="Pfam" id="PF06945">
    <property type="entry name" value="DUF1289"/>
    <property type="match status" value="1"/>
</dbReference>
<comment type="caution">
    <text evidence="1">The sequence shown here is derived from an EMBL/GenBank/DDBJ whole genome shotgun (WGS) entry which is preliminary data.</text>
</comment>
<dbReference type="AlphaFoldDB" id="A0A397P6S6"/>
<gene>
    <name evidence="1" type="ORF">DFR49_1967</name>
</gene>
<proteinExistence type="predicted"/>
<name>A0A397P6S6_9SPHN</name>
<dbReference type="EMBL" id="QXDC01000003">
    <property type="protein sequence ID" value="RIA43739.1"/>
    <property type="molecule type" value="Genomic_DNA"/>
</dbReference>
<reference evidence="1 2" key="1">
    <citation type="submission" date="2018-08" db="EMBL/GenBank/DDBJ databases">
        <title>Genomic Encyclopedia of Type Strains, Phase IV (KMG-IV): sequencing the most valuable type-strain genomes for metagenomic binning, comparative biology and taxonomic classification.</title>
        <authorList>
            <person name="Goeker M."/>
        </authorList>
    </citation>
    <scope>NUCLEOTIDE SEQUENCE [LARGE SCALE GENOMIC DNA]</scope>
    <source>
        <strain evidence="1 2">DSM 25527</strain>
    </source>
</reference>